<keyword evidence="2" id="KW-0853">WD repeat</keyword>
<dbReference type="Proteomes" id="UP000008141">
    <property type="component" value="Unassembled WGS sequence"/>
</dbReference>
<sequence>MAHLKVDWGAPGTFFVAFNQDASCVSIADFRGIRIWNLNSHVMCLDLPLGAISIARMLFCTSLLAFVGAGEQPHLTPRKLSLLNTHSNAIIQNLSFPSTVLGVQLNRKRLLAVLERRAFVYDLESLQVLGTLDTPSNPRGLAALTVCSDPACLLALPAEGGAVRVYDAARSGGGGGVDVLCELEAHRSPVSVMAWDEEGVLLATASKKGTVVRVHGVRRSSEDKALEFRRGSTAANITCLAFSPSAVQPRLLCAASDHGTIHIFKLHPHGRHPAAKAAQSLLSAVMPGVMEPQRPLATVRLPAKGQGAICAVVQEVVGQDGGDDASPGLGVAGGAVAETRLAVATGEGYLYSFRLELPEPEGPEHGGTLRHSLEGEWNLRPSR</sequence>
<accession>E1Z8G6</accession>
<comment type="similarity">
    <text evidence="4">Belongs to the WD repeat PROPPIN family.</text>
</comment>
<evidence type="ECO:0000256" key="3">
    <source>
        <dbReference type="ARBA" id="ARBA00022737"/>
    </source>
</evidence>
<evidence type="ECO:0000256" key="4">
    <source>
        <dbReference type="ARBA" id="ARBA00025740"/>
    </source>
</evidence>
<dbReference type="OrthoDB" id="1667587at2759"/>
<dbReference type="PANTHER" id="PTHR11227">
    <property type="entry name" value="WD-REPEAT PROTEIN INTERACTING WITH PHOSPHOINOSIDES WIPI -RELATED"/>
    <property type="match status" value="1"/>
</dbReference>
<feature type="region of interest" description="Disordered" evidence="5">
    <location>
        <begin position="360"/>
        <end position="383"/>
    </location>
</feature>
<proteinExistence type="inferred from homology"/>
<evidence type="ECO:0008006" key="8">
    <source>
        <dbReference type="Google" id="ProtNLM"/>
    </source>
</evidence>
<dbReference type="AlphaFoldDB" id="E1Z8G6"/>
<dbReference type="EMBL" id="GL433838">
    <property type="protein sequence ID" value="EFN58088.1"/>
    <property type="molecule type" value="Genomic_DNA"/>
</dbReference>
<dbReference type="Gene3D" id="2.130.10.10">
    <property type="entry name" value="YVTN repeat-like/Quinoprotein amine dehydrogenase"/>
    <property type="match status" value="1"/>
</dbReference>
<dbReference type="GeneID" id="17357640"/>
<dbReference type="InterPro" id="IPR048720">
    <property type="entry name" value="PROPPIN"/>
</dbReference>
<name>E1Z8G6_CHLVA</name>
<comment type="subcellular location">
    <subcellularLocation>
        <location evidence="1">Preautophagosomal structure membrane</location>
        <topology evidence="1">Peripheral membrane protein</topology>
    </subcellularLocation>
</comment>
<dbReference type="GO" id="GO:0034045">
    <property type="term" value="C:phagophore assembly site membrane"/>
    <property type="evidence" value="ECO:0007669"/>
    <property type="project" value="UniProtKB-SubCell"/>
</dbReference>
<evidence type="ECO:0000256" key="5">
    <source>
        <dbReference type="SAM" id="MobiDB-lite"/>
    </source>
</evidence>
<gene>
    <name evidence="6" type="ORF">CHLNCDRAFT_57142</name>
</gene>
<dbReference type="eggNOG" id="KOG2110">
    <property type="taxonomic scope" value="Eukaryota"/>
</dbReference>
<dbReference type="SMART" id="SM00320">
    <property type="entry name" value="WD40"/>
    <property type="match status" value="2"/>
</dbReference>
<evidence type="ECO:0000313" key="7">
    <source>
        <dbReference type="Proteomes" id="UP000008141"/>
    </source>
</evidence>
<dbReference type="KEGG" id="cvr:CHLNCDRAFT_57142"/>
<organism evidence="7">
    <name type="scientific">Chlorella variabilis</name>
    <name type="common">Green alga</name>
    <dbReference type="NCBI Taxonomy" id="554065"/>
    <lineage>
        <taxon>Eukaryota</taxon>
        <taxon>Viridiplantae</taxon>
        <taxon>Chlorophyta</taxon>
        <taxon>core chlorophytes</taxon>
        <taxon>Trebouxiophyceae</taxon>
        <taxon>Chlorellales</taxon>
        <taxon>Chlorellaceae</taxon>
        <taxon>Chlorella clade</taxon>
        <taxon>Chlorella</taxon>
    </lineage>
</organism>
<dbReference type="STRING" id="554065.E1Z8G6"/>
<reference evidence="6 7" key="1">
    <citation type="journal article" date="2010" name="Plant Cell">
        <title>The Chlorella variabilis NC64A genome reveals adaptation to photosymbiosis, coevolution with viruses, and cryptic sex.</title>
        <authorList>
            <person name="Blanc G."/>
            <person name="Duncan G."/>
            <person name="Agarkova I."/>
            <person name="Borodovsky M."/>
            <person name="Gurnon J."/>
            <person name="Kuo A."/>
            <person name="Lindquist E."/>
            <person name="Lucas S."/>
            <person name="Pangilinan J."/>
            <person name="Polle J."/>
            <person name="Salamov A."/>
            <person name="Terry A."/>
            <person name="Yamada T."/>
            <person name="Dunigan D.D."/>
            <person name="Grigoriev I.V."/>
            <person name="Claverie J.M."/>
            <person name="Van Etten J.L."/>
        </authorList>
    </citation>
    <scope>NUCLEOTIDE SEQUENCE [LARGE SCALE GENOMIC DNA]</scope>
    <source>
        <strain evidence="6 7">NC64A</strain>
    </source>
</reference>
<keyword evidence="3" id="KW-0677">Repeat</keyword>
<evidence type="ECO:0000256" key="1">
    <source>
        <dbReference type="ARBA" id="ARBA00004623"/>
    </source>
</evidence>
<protein>
    <recommendedName>
        <fullName evidence="8">Autophagy-related protein 18</fullName>
    </recommendedName>
</protein>
<evidence type="ECO:0000256" key="2">
    <source>
        <dbReference type="ARBA" id="ARBA00022574"/>
    </source>
</evidence>
<dbReference type="InterPro" id="IPR015943">
    <property type="entry name" value="WD40/YVTN_repeat-like_dom_sf"/>
</dbReference>
<evidence type="ECO:0000313" key="6">
    <source>
        <dbReference type="EMBL" id="EFN58088.1"/>
    </source>
</evidence>
<dbReference type="Pfam" id="PF21032">
    <property type="entry name" value="PROPPIN"/>
    <property type="match status" value="1"/>
</dbReference>
<keyword evidence="7" id="KW-1185">Reference proteome</keyword>
<dbReference type="OMA" id="HCQINAH"/>
<dbReference type="InParanoid" id="E1Z8G6"/>
<dbReference type="RefSeq" id="XP_005850190.1">
    <property type="nucleotide sequence ID" value="XM_005850128.1"/>
</dbReference>
<dbReference type="InterPro" id="IPR036322">
    <property type="entry name" value="WD40_repeat_dom_sf"/>
</dbReference>
<dbReference type="SUPFAM" id="SSF50978">
    <property type="entry name" value="WD40 repeat-like"/>
    <property type="match status" value="1"/>
</dbReference>
<dbReference type="FunCoup" id="E1Z8G6">
    <property type="interactions" value="871"/>
</dbReference>
<dbReference type="InterPro" id="IPR001680">
    <property type="entry name" value="WD40_rpt"/>
</dbReference>